<dbReference type="Proteomes" id="UP000319732">
    <property type="component" value="Unassembled WGS sequence"/>
</dbReference>
<comment type="caution">
    <text evidence="5">The sequence shown here is derived from an EMBL/GenBank/DDBJ whole genome shotgun (WGS) entry which is preliminary data.</text>
</comment>
<dbReference type="InterPro" id="IPR058624">
    <property type="entry name" value="MdtA-like_HH"/>
</dbReference>
<dbReference type="AlphaFoldDB" id="A0A545SZ24"/>
<accession>A0A545SZ24</accession>
<dbReference type="Pfam" id="PF25876">
    <property type="entry name" value="HH_MFP_RND"/>
    <property type="match status" value="1"/>
</dbReference>
<dbReference type="GO" id="GO:0015562">
    <property type="term" value="F:efflux transmembrane transporter activity"/>
    <property type="evidence" value="ECO:0007669"/>
    <property type="project" value="TreeGrafter"/>
</dbReference>
<dbReference type="EMBL" id="VHSG01000025">
    <property type="protein sequence ID" value="TQV70218.1"/>
    <property type="molecule type" value="Genomic_DNA"/>
</dbReference>
<proteinExistence type="inferred from homology"/>
<evidence type="ECO:0000256" key="1">
    <source>
        <dbReference type="ARBA" id="ARBA00009477"/>
    </source>
</evidence>
<name>A0A545SZ24_9GAMM</name>
<evidence type="ECO:0000259" key="4">
    <source>
        <dbReference type="Pfam" id="PF25876"/>
    </source>
</evidence>
<dbReference type="GO" id="GO:1990281">
    <property type="term" value="C:efflux pump complex"/>
    <property type="evidence" value="ECO:0007669"/>
    <property type="project" value="TreeGrafter"/>
</dbReference>
<dbReference type="NCBIfam" id="TIGR01730">
    <property type="entry name" value="RND_mfp"/>
    <property type="match status" value="1"/>
</dbReference>
<gene>
    <name evidence="5" type="ORF">FKG94_22155</name>
</gene>
<dbReference type="Gene3D" id="2.40.30.170">
    <property type="match status" value="1"/>
</dbReference>
<keyword evidence="6" id="KW-1185">Reference proteome</keyword>
<sequence length="360" mass="39642">MNVALTLFRSLGLVVLLPALLAACSEPPPVAAPVRPVKTVVITDSHSGEVRSYPGKIRAAERVDLAFQVPGRLIHLNVHNGQEIERDYIIAQLDGRDFESSLKAATATFQRAKLEYRRAQELVAKQLISQSEFDRQRAERDIAEAAAEQAQKAYDDTFLRAPFAGVVAKRYVENYGDVTAKQPIVSLQNNAQLEVVVNVPEITVQRYEKEEHRIEAVARFETLPGEKFELELKEFVTEADPQTQTFEIVMLLQPPEAFSVLPGMSVSVDVTLPAIDGATHFLLPAAAVFAEPTGGDGQFVWVIEEDTMTVNPVPVEVGSLRAGEIEILTGVALGMRVVTAGVHYLREGDKVRLLADRPEH</sequence>
<feature type="signal peptide" evidence="3">
    <location>
        <begin position="1"/>
        <end position="31"/>
    </location>
</feature>
<dbReference type="OrthoDB" id="2110899at2"/>
<dbReference type="Gene3D" id="1.10.287.470">
    <property type="entry name" value="Helix hairpin bin"/>
    <property type="match status" value="1"/>
</dbReference>
<organism evidence="5 6">
    <name type="scientific">Exilibacterium tricleocarpae</name>
    <dbReference type="NCBI Taxonomy" id="2591008"/>
    <lineage>
        <taxon>Bacteria</taxon>
        <taxon>Pseudomonadati</taxon>
        <taxon>Pseudomonadota</taxon>
        <taxon>Gammaproteobacteria</taxon>
        <taxon>Cellvibrionales</taxon>
        <taxon>Cellvibrionaceae</taxon>
        <taxon>Exilibacterium</taxon>
    </lineage>
</organism>
<evidence type="ECO:0000256" key="3">
    <source>
        <dbReference type="SAM" id="SignalP"/>
    </source>
</evidence>
<dbReference type="Gene3D" id="2.40.50.100">
    <property type="match status" value="1"/>
</dbReference>
<dbReference type="PANTHER" id="PTHR30469:SF20">
    <property type="entry name" value="EFFLUX RND TRANSPORTER PERIPLASMIC ADAPTOR SUBUNIT"/>
    <property type="match status" value="1"/>
</dbReference>
<feature type="domain" description="Multidrug resistance protein MdtA-like alpha-helical hairpin" evidence="4">
    <location>
        <begin position="98"/>
        <end position="153"/>
    </location>
</feature>
<evidence type="ECO:0000256" key="2">
    <source>
        <dbReference type="SAM" id="Coils"/>
    </source>
</evidence>
<evidence type="ECO:0000313" key="5">
    <source>
        <dbReference type="EMBL" id="TQV70218.1"/>
    </source>
</evidence>
<feature type="coiled-coil region" evidence="2">
    <location>
        <begin position="102"/>
        <end position="153"/>
    </location>
</feature>
<keyword evidence="2" id="KW-0175">Coiled coil</keyword>
<dbReference type="InterPro" id="IPR006143">
    <property type="entry name" value="RND_pump_MFP"/>
</dbReference>
<evidence type="ECO:0000313" key="6">
    <source>
        <dbReference type="Proteomes" id="UP000319732"/>
    </source>
</evidence>
<dbReference type="Gene3D" id="2.40.420.20">
    <property type="match status" value="1"/>
</dbReference>
<dbReference type="SUPFAM" id="SSF111369">
    <property type="entry name" value="HlyD-like secretion proteins"/>
    <property type="match status" value="1"/>
</dbReference>
<dbReference type="PANTHER" id="PTHR30469">
    <property type="entry name" value="MULTIDRUG RESISTANCE PROTEIN MDTA"/>
    <property type="match status" value="1"/>
</dbReference>
<feature type="chain" id="PRO_5021760770" evidence="3">
    <location>
        <begin position="32"/>
        <end position="360"/>
    </location>
</feature>
<keyword evidence="3" id="KW-0732">Signal</keyword>
<protein>
    <submittedName>
        <fullName evidence="5">Efflux RND transporter periplasmic adaptor subunit</fullName>
    </submittedName>
</protein>
<dbReference type="RefSeq" id="WP_142929122.1">
    <property type="nucleotide sequence ID" value="NZ_ML660103.1"/>
</dbReference>
<comment type="similarity">
    <text evidence="1">Belongs to the membrane fusion protein (MFP) (TC 8.A.1) family.</text>
</comment>
<reference evidence="5 6" key="1">
    <citation type="submission" date="2019-06" db="EMBL/GenBank/DDBJ databases">
        <title>Whole genome sequence for Cellvibrionaceae sp. R142.</title>
        <authorList>
            <person name="Wang G."/>
        </authorList>
    </citation>
    <scope>NUCLEOTIDE SEQUENCE [LARGE SCALE GENOMIC DNA]</scope>
    <source>
        <strain evidence="5 6">R142</strain>
    </source>
</reference>